<dbReference type="PANTHER" id="PTHR35549">
    <property type="entry name" value="OS04G0584500 PROTEIN"/>
    <property type="match status" value="1"/>
</dbReference>
<dbReference type="Gene3D" id="1.25.10.10">
    <property type="entry name" value="Leucine-rich Repeat Variant"/>
    <property type="match status" value="1"/>
</dbReference>
<dbReference type="Pfam" id="PF23654">
    <property type="entry name" value="ARM_LIN_2nd"/>
    <property type="match status" value="1"/>
</dbReference>
<feature type="repeat" description="WD" evidence="1">
    <location>
        <begin position="1072"/>
        <end position="1105"/>
    </location>
</feature>
<gene>
    <name evidence="6" type="ORF">ORAREDHAP_LOCUS2071</name>
</gene>
<dbReference type="EMBL" id="CAEKKB010000001">
    <property type="protein sequence ID" value="CAB4293268.1"/>
    <property type="molecule type" value="Genomic_DNA"/>
</dbReference>
<evidence type="ECO:0000259" key="5">
    <source>
        <dbReference type="Pfam" id="PF23654"/>
    </source>
</evidence>
<dbReference type="SMART" id="SM00320">
    <property type="entry name" value="WD40"/>
    <property type="match status" value="3"/>
</dbReference>
<dbReference type="InterPro" id="IPR011989">
    <property type="entry name" value="ARM-like"/>
</dbReference>
<feature type="domain" description="Putative E3 ubiquitin-protein ligase LIN ARM-like" evidence="4">
    <location>
        <begin position="654"/>
        <end position="1007"/>
    </location>
</feature>
<feature type="region of interest" description="Disordered" evidence="2">
    <location>
        <begin position="253"/>
        <end position="272"/>
    </location>
</feature>
<dbReference type="SUPFAM" id="SSF48371">
    <property type="entry name" value="ARM repeat"/>
    <property type="match status" value="1"/>
</dbReference>
<dbReference type="PANTHER" id="PTHR35549:SF2">
    <property type="entry name" value="TRANSDUCIN_WD40 REPEAT-LIKE SUPERFAMILY PROTEIN"/>
    <property type="match status" value="1"/>
</dbReference>
<feature type="compositionally biased region" description="Low complexity" evidence="2">
    <location>
        <begin position="253"/>
        <end position="266"/>
    </location>
</feature>
<organism evidence="6 7">
    <name type="scientific">Prunus armeniaca</name>
    <name type="common">Apricot</name>
    <name type="synonym">Armeniaca vulgaris</name>
    <dbReference type="NCBI Taxonomy" id="36596"/>
    <lineage>
        <taxon>Eukaryota</taxon>
        <taxon>Viridiplantae</taxon>
        <taxon>Streptophyta</taxon>
        <taxon>Embryophyta</taxon>
        <taxon>Tracheophyta</taxon>
        <taxon>Spermatophyta</taxon>
        <taxon>Magnoliopsida</taxon>
        <taxon>eudicotyledons</taxon>
        <taxon>Gunneridae</taxon>
        <taxon>Pentapetalae</taxon>
        <taxon>rosids</taxon>
        <taxon>fabids</taxon>
        <taxon>Rosales</taxon>
        <taxon>Rosaceae</taxon>
        <taxon>Amygdaloideae</taxon>
        <taxon>Amygdaleae</taxon>
        <taxon>Prunus</taxon>
    </lineage>
</organism>
<dbReference type="InterPro" id="IPR056512">
    <property type="entry name" value="LIN_N"/>
</dbReference>
<dbReference type="InterPro" id="IPR015943">
    <property type="entry name" value="WD40/YVTN_repeat-like_dom_sf"/>
</dbReference>
<feature type="domain" description="Putative E3 ubiquitin-protein ligase LIN ARM repeats" evidence="5">
    <location>
        <begin position="490"/>
        <end position="652"/>
    </location>
</feature>
<evidence type="ECO:0000259" key="4">
    <source>
        <dbReference type="Pfam" id="PF23628"/>
    </source>
</evidence>
<feature type="region of interest" description="Disordered" evidence="2">
    <location>
        <begin position="277"/>
        <end position="296"/>
    </location>
</feature>
<feature type="repeat" description="WD" evidence="1">
    <location>
        <begin position="1046"/>
        <end position="1069"/>
    </location>
</feature>
<name>A0A6J5W4Y1_PRUAR</name>
<dbReference type="OrthoDB" id="6262491at2759"/>
<evidence type="ECO:0000256" key="2">
    <source>
        <dbReference type="SAM" id="MobiDB-lite"/>
    </source>
</evidence>
<reference evidence="7" key="1">
    <citation type="journal article" date="2020" name="Genome Biol.">
        <title>Gamete binning: chromosome-level and haplotype-resolved genome assembly enabled by high-throughput single-cell sequencing of gamete genomes.</title>
        <authorList>
            <person name="Campoy J.A."/>
            <person name="Sun H."/>
            <person name="Goel M."/>
            <person name="Jiao W.-B."/>
            <person name="Folz-Donahue K."/>
            <person name="Wang N."/>
            <person name="Rubio M."/>
            <person name="Liu C."/>
            <person name="Kukat C."/>
            <person name="Ruiz D."/>
            <person name="Huettel B."/>
            <person name="Schneeberger K."/>
        </authorList>
    </citation>
    <scope>NUCLEOTIDE SEQUENCE [LARGE SCALE GENOMIC DNA]</scope>
    <source>
        <strain evidence="7">cv. Rojo Pasion</strain>
    </source>
</reference>
<keyword evidence="7" id="KW-1185">Reference proteome</keyword>
<feature type="domain" description="Putative E3 ubiquitin-protein ligase LIN N-terminal" evidence="3">
    <location>
        <begin position="28"/>
        <end position="222"/>
    </location>
</feature>
<keyword evidence="1" id="KW-0853">WD repeat</keyword>
<dbReference type="Pfam" id="PF23628">
    <property type="entry name" value="ARM_LIN_C"/>
    <property type="match status" value="1"/>
</dbReference>
<dbReference type="Pfam" id="PF00400">
    <property type="entry name" value="WD40"/>
    <property type="match status" value="1"/>
</dbReference>
<evidence type="ECO:0000313" key="7">
    <source>
        <dbReference type="Proteomes" id="UP000507245"/>
    </source>
</evidence>
<dbReference type="Pfam" id="PF23568">
    <property type="entry name" value="ARM_LIN"/>
    <property type="match status" value="1"/>
</dbReference>
<evidence type="ECO:0000313" key="6">
    <source>
        <dbReference type="EMBL" id="CAB4293268.1"/>
    </source>
</evidence>
<dbReference type="Gene3D" id="2.130.10.10">
    <property type="entry name" value="YVTN repeat-like/Quinoprotein amine dehydrogenase"/>
    <property type="match status" value="1"/>
</dbReference>
<dbReference type="InterPro" id="IPR036322">
    <property type="entry name" value="WD40_repeat_dom_sf"/>
</dbReference>
<dbReference type="PROSITE" id="PS50082">
    <property type="entry name" value="WD_REPEATS_2"/>
    <property type="match status" value="2"/>
</dbReference>
<accession>A0A6J5W4Y1</accession>
<dbReference type="InterPro" id="IPR001680">
    <property type="entry name" value="WD40_rpt"/>
</dbReference>
<dbReference type="Proteomes" id="UP000507245">
    <property type="component" value="Unassembled WGS sequence"/>
</dbReference>
<dbReference type="InterPro" id="IPR055566">
    <property type="entry name" value="ARM_LIN"/>
</dbReference>
<dbReference type="PROSITE" id="PS50294">
    <property type="entry name" value="WD_REPEATS_REGION"/>
    <property type="match status" value="1"/>
</dbReference>
<dbReference type="InterPro" id="IPR056514">
    <property type="entry name" value="ARM_LIN_2nd"/>
</dbReference>
<proteinExistence type="predicted"/>
<dbReference type="InterPro" id="IPR016024">
    <property type="entry name" value="ARM-type_fold"/>
</dbReference>
<sequence>MVEMEATSSPAPMASSFHNQERLDLKSIWAVVISVNSCIHKLISNAKARNSIRLRCTFKFSAQKGEFFEFSEQSVISNLYWGIDSIEAAIRAKCPEQKASLLKKAEQMLQVPALLDEHGVTAGFKNCCLVCCSYFYLSVVRKLQEDEWQVALHFLQAVLVFPRLVQTEFAPELCERLFASCTTNSGKQEIRESRSLGSIFSAAYIEVDKDEAIRQMARVYRDWLMYFQVMLYGEITQLHCGYREMFSPDNESQYSLHGKSSSSGSSNTTEHQYSLHPHWNHQKVHPFDPQQDTGGGMEEELKTSIYIPEFEEYEKTTKDLDQATHFDVNNFLSSSSIKRLQDMLDDSQSDMRTSVDSCSEISAYDVESEVMDDGECSMATTRISADLPKSEICDWKLQDSVPKEAPEVNHSMLLGSRCPINLTLTISEHRDEKPNILRSCYVENECASQKNYKINQMDHQRSNSRRKQNLHTPKSFLEVSLYSAKDTKSELIGITEKAISKLLYLEGLGKWDEDCALEVTTIYELLGKNNGEKCAILKDMILDQLLAGISTSKEEMVIRASVSILTSIVAANKSAIEDIKKKGLQLSDLASALKRDVHEAAILFYLMNPSPAEIKSLEILPILTGVMCNSNSYKGRSESLPTPLTASLMIIEVLVTAFDRCTNNMHLAEISSPKVLHGLIDVARVSNIEESISWATVLVKCIQYDGHCRRYISKLAPVAPFVHLLESNKKHAKFIALEFFHEVLCMPRSSAIIFLKRLHQEGSTNIMNSLMLCVQQMQPQYQLLAANLLLHLDTLDNATCKSVFRDEAMQVILKSVASEEGSDTHLLSAFIISNLGGTYSWTGEPYTIAWLVKKACLTSSYQRNMIKNIYWLDDCLEDAGTESWCSKIARSLINIGNPVFHSLEKGLKSKVRRVSRDCLTAIAWLGFEMAKSPESIKFSACEILLSGVEQFLHPGMELEERVLACLCIYNYASGKGMKKLIHFSEGVRESLRRLSNVTWMAEELHKVADYVLPTLSQRISCVHTQILEVFITCSGAVCALIYYKGFLYSGHSDGSIKVWNIKGQSATLVWDMKEHKKAVTCFSLFEPGDSLISGSLDKTIRVWQVVHRKLECIEVIATKEPIQHLNTYGQTIFATTNGHGIKVFDASRKVKDNCKNKKVKCLAVVQGKIYAGCKDSSIQEFSITNNRAQEIKAATKFWKLQKKPINAIVTYKDWLYSASSVVEGSNLKEWRRHSKPQMSLKTGKRECIMAMGIVEDFIYLNCSSATNIIQIWLRGTQQKVGRISAGSRITSLLTANDIILCGTETGLIKLHVKSYVAPLVAKYVICDIIVCASYFVFNMCTENGG</sequence>
<dbReference type="SUPFAM" id="SSF50978">
    <property type="entry name" value="WD40 repeat-like"/>
    <property type="match status" value="1"/>
</dbReference>
<evidence type="ECO:0000256" key="1">
    <source>
        <dbReference type="PROSITE-ProRule" id="PRU00221"/>
    </source>
</evidence>
<evidence type="ECO:0000259" key="3">
    <source>
        <dbReference type="Pfam" id="PF23568"/>
    </source>
</evidence>
<protein>
    <submittedName>
        <fullName evidence="6">Uncharacterized protein</fullName>
    </submittedName>
</protein>